<comment type="caution">
    <text evidence="2">The sequence shown here is derived from an EMBL/GenBank/DDBJ whole genome shotgun (WGS) entry which is preliminary data.</text>
</comment>
<sequence length="307" mass="31714" precursor="true">MCRSIALLTLAAALAFHGVCRAVVVATLETDVAPVGTAGDPYTPTFTAGGPSSTDLLEGLLPSSSTGTLTHENSLGAPALTNGTVETAYGSGNASSAHAAYATGGPAESVTYALGGIYDIDSIVVYGGWNDGGRDAQGYDLYVSTDGAQNFSLLTSYDNGLGEEQGVVATPVSHRVEFIEDTLPSLASGVTHLRLDFADVENGYTGYTELDVFGSLLFVPGDADGDADVDLDDFFVISDNFFTTPSAIGADGDVVADNFVDEKDFRLWKSVASPAVLAEFAALSAPEPTALALACISIAVLGRRRCR</sequence>
<evidence type="ECO:0008006" key="4">
    <source>
        <dbReference type="Google" id="ProtNLM"/>
    </source>
</evidence>
<accession>A0A5C5VAE0</accession>
<dbReference type="SUPFAM" id="SSF49785">
    <property type="entry name" value="Galactose-binding domain-like"/>
    <property type="match status" value="1"/>
</dbReference>
<keyword evidence="3" id="KW-1185">Reference proteome</keyword>
<name>A0A5C5VAE0_9BACT</name>
<reference evidence="2 3" key="1">
    <citation type="submission" date="2019-02" db="EMBL/GenBank/DDBJ databases">
        <title>Deep-cultivation of Planctomycetes and their phenomic and genomic characterization uncovers novel biology.</title>
        <authorList>
            <person name="Wiegand S."/>
            <person name="Jogler M."/>
            <person name="Boedeker C."/>
            <person name="Pinto D."/>
            <person name="Vollmers J."/>
            <person name="Rivas-Marin E."/>
            <person name="Kohn T."/>
            <person name="Peeters S.H."/>
            <person name="Heuer A."/>
            <person name="Rast P."/>
            <person name="Oberbeckmann S."/>
            <person name="Bunk B."/>
            <person name="Jeske O."/>
            <person name="Meyerdierks A."/>
            <person name="Storesund J.E."/>
            <person name="Kallscheuer N."/>
            <person name="Luecker S."/>
            <person name="Lage O.M."/>
            <person name="Pohl T."/>
            <person name="Merkel B.J."/>
            <person name="Hornburger P."/>
            <person name="Mueller R.-W."/>
            <person name="Bruemmer F."/>
            <person name="Labrenz M."/>
            <person name="Spormann A.M."/>
            <person name="Op Den Camp H."/>
            <person name="Overmann J."/>
            <person name="Amann R."/>
            <person name="Jetten M.S.M."/>
            <person name="Mascher T."/>
            <person name="Medema M.H."/>
            <person name="Devos D.P."/>
            <person name="Kaster A.-K."/>
            <person name="Ovreas L."/>
            <person name="Rohde M."/>
            <person name="Galperin M.Y."/>
            <person name="Jogler C."/>
        </authorList>
    </citation>
    <scope>NUCLEOTIDE SEQUENCE [LARGE SCALE GENOMIC DNA]</scope>
    <source>
        <strain evidence="2 3">KOR34</strain>
    </source>
</reference>
<dbReference type="Proteomes" id="UP000316714">
    <property type="component" value="Unassembled WGS sequence"/>
</dbReference>
<keyword evidence="1" id="KW-0732">Signal</keyword>
<evidence type="ECO:0000313" key="3">
    <source>
        <dbReference type="Proteomes" id="UP000316714"/>
    </source>
</evidence>
<evidence type="ECO:0000256" key="1">
    <source>
        <dbReference type="SAM" id="SignalP"/>
    </source>
</evidence>
<proteinExistence type="predicted"/>
<gene>
    <name evidence="2" type="ORF">KOR34_01690</name>
</gene>
<dbReference type="AlphaFoldDB" id="A0A5C5VAE0"/>
<feature type="signal peptide" evidence="1">
    <location>
        <begin position="1"/>
        <end position="22"/>
    </location>
</feature>
<dbReference type="InterPro" id="IPR008979">
    <property type="entry name" value="Galactose-bd-like_sf"/>
</dbReference>
<dbReference type="RefSeq" id="WP_146561329.1">
    <property type="nucleotide sequence ID" value="NZ_SIHJ01000001.1"/>
</dbReference>
<protein>
    <recommendedName>
        <fullName evidence="4">F5/8 type C domain protein</fullName>
    </recommendedName>
</protein>
<dbReference type="EMBL" id="SIHJ01000001">
    <property type="protein sequence ID" value="TWT35281.1"/>
    <property type="molecule type" value="Genomic_DNA"/>
</dbReference>
<evidence type="ECO:0000313" key="2">
    <source>
        <dbReference type="EMBL" id="TWT35281.1"/>
    </source>
</evidence>
<dbReference type="Gene3D" id="2.60.120.260">
    <property type="entry name" value="Galactose-binding domain-like"/>
    <property type="match status" value="1"/>
</dbReference>
<organism evidence="2 3">
    <name type="scientific">Posidoniimonas corsicana</name>
    <dbReference type="NCBI Taxonomy" id="1938618"/>
    <lineage>
        <taxon>Bacteria</taxon>
        <taxon>Pseudomonadati</taxon>
        <taxon>Planctomycetota</taxon>
        <taxon>Planctomycetia</taxon>
        <taxon>Pirellulales</taxon>
        <taxon>Lacipirellulaceae</taxon>
        <taxon>Posidoniimonas</taxon>
    </lineage>
</organism>
<feature type="chain" id="PRO_5023105300" description="F5/8 type C domain protein" evidence="1">
    <location>
        <begin position="23"/>
        <end position="307"/>
    </location>
</feature>
<dbReference type="OrthoDB" id="255262at2"/>